<dbReference type="GO" id="GO:0016787">
    <property type="term" value="F:hydrolase activity"/>
    <property type="evidence" value="ECO:0007669"/>
    <property type="project" value="UniProtKB-KW"/>
</dbReference>
<dbReference type="AlphaFoldDB" id="A0A9Q9B8X1"/>
<dbReference type="InterPro" id="IPR050662">
    <property type="entry name" value="Sec-metab_biosynth-thioest"/>
</dbReference>
<dbReference type="GO" id="GO:0046872">
    <property type="term" value="F:metal ion binding"/>
    <property type="evidence" value="ECO:0007669"/>
    <property type="project" value="UniProtKB-KW"/>
</dbReference>
<dbReference type="GO" id="GO:0044550">
    <property type="term" value="P:secondary metabolite biosynthetic process"/>
    <property type="evidence" value="ECO:0007669"/>
    <property type="project" value="TreeGrafter"/>
</dbReference>
<dbReference type="InterPro" id="IPR047921">
    <property type="entry name" value="LACTB2-like_MBL-fold"/>
</dbReference>
<evidence type="ECO:0000256" key="4">
    <source>
        <dbReference type="ARBA" id="ARBA00022801"/>
    </source>
</evidence>
<reference evidence="8" key="1">
    <citation type="submission" date="2022-06" db="EMBL/GenBank/DDBJ databases">
        <title>Complete genome sequences of two strains of the flax pathogen Septoria linicola.</title>
        <authorList>
            <person name="Lapalu N."/>
            <person name="Simon A."/>
            <person name="Demenou B."/>
            <person name="Paumier D."/>
            <person name="Guillot M.-P."/>
            <person name="Gout L."/>
            <person name="Valade R."/>
        </authorList>
    </citation>
    <scope>NUCLEOTIDE SEQUENCE</scope>
    <source>
        <strain evidence="8">SE15195</strain>
    </source>
</reference>
<dbReference type="InterPro" id="IPR041516">
    <property type="entry name" value="LACTB2_WH"/>
</dbReference>
<gene>
    <name evidence="8" type="ORF">Slin15195_G127760</name>
</gene>
<dbReference type="Gene3D" id="3.60.15.10">
    <property type="entry name" value="Ribonuclease Z/Hydroxyacylglutathione hydrolase-like"/>
    <property type="match status" value="1"/>
</dbReference>
<dbReference type="CDD" id="cd07722">
    <property type="entry name" value="LACTB2-like_MBL-fold"/>
    <property type="match status" value="1"/>
</dbReference>
<protein>
    <submittedName>
        <fullName evidence="8">Metallo-beta-lactamase, winged helix-like DNA-binding domain superfamily</fullName>
    </submittedName>
</protein>
<dbReference type="Proteomes" id="UP001056384">
    <property type="component" value="Chromosome 12"/>
</dbReference>
<dbReference type="SMART" id="SM00849">
    <property type="entry name" value="Lactamase_B"/>
    <property type="match status" value="1"/>
</dbReference>
<keyword evidence="8" id="KW-0238">DNA-binding</keyword>
<comment type="cofactor">
    <cofactor evidence="1">
        <name>Zn(2+)</name>
        <dbReference type="ChEBI" id="CHEBI:29105"/>
    </cofactor>
</comment>
<keyword evidence="9" id="KW-1185">Reference proteome</keyword>
<dbReference type="EMBL" id="CP099429">
    <property type="protein sequence ID" value="USW59457.1"/>
    <property type="molecule type" value="Genomic_DNA"/>
</dbReference>
<evidence type="ECO:0000256" key="6">
    <source>
        <dbReference type="ARBA" id="ARBA00050605"/>
    </source>
</evidence>
<dbReference type="Pfam" id="PF17778">
    <property type="entry name" value="WHD_BLACT"/>
    <property type="match status" value="1"/>
</dbReference>
<dbReference type="InterPro" id="IPR036866">
    <property type="entry name" value="RibonucZ/Hydroxyglut_hydro"/>
</dbReference>
<evidence type="ECO:0000313" key="8">
    <source>
        <dbReference type="EMBL" id="USW59457.1"/>
    </source>
</evidence>
<comment type="similarity">
    <text evidence="2">Belongs to the metallo-beta-lactamase superfamily. Glyoxalase II family.</text>
</comment>
<dbReference type="InterPro" id="IPR036388">
    <property type="entry name" value="WH-like_DNA-bd_sf"/>
</dbReference>
<dbReference type="OrthoDB" id="17458at2759"/>
<accession>A0A9Q9B8X1</accession>
<evidence type="ECO:0000313" key="9">
    <source>
        <dbReference type="Proteomes" id="UP001056384"/>
    </source>
</evidence>
<keyword evidence="4" id="KW-0378">Hydrolase</keyword>
<dbReference type="InterPro" id="IPR001279">
    <property type="entry name" value="Metallo-B-lactamas"/>
</dbReference>
<dbReference type="FunFam" id="3.60.15.10:FF:000041">
    <property type="entry name" value="Metallo-beta-lactamase domain protein"/>
    <property type="match status" value="1"/>
</dbReference>
<proteinExistence type="inferred from homology"/>
<dbReference type="Gene3D" id="1.10.10.10">
    <property type="entry name" value="Winged helix-like DNA-binding domain superfamily/Winged helix DNA-binding domain"/>
    <property type="match status" value="1"/>
</dbReference>
<keyword evidence="3" id="KW-0479">Metal-binding</keyword>
<dbReference type="GO" id="GO:0003677">
    <property type="term" value="F:DNA binding"/>
    <property type="evidence" value="ECO:0007669"/>
    <property type="project" value="UniProtKB-KW"/>
</dbReference>
<evidence type="ECO:0000256" key="3">
    <source>
        <dbReference type="ARBA" id="ARBA00022723"/>
    </source>
</evidence>
<keyword evidence="5" id="KW-0862">Zinc</keyword>
<feature type="domain" description="Metallo-beta-lactamase" evidence="7">
    <location>
        <begin position="33"/>
        <end position="187"/>
    </location>
</feature>
<evidence type="ECO:0000256" key="1">
    <source>
        <dbReference type="ARBA" id="ARBA00001947"/>
    </source>
</evidence>
<dbReference type="SUPFAM" id="SSF56281">
    <property type="entry name" value="Metallo-hydrolase/oxidoreductase"/>
    <property type="match status" value="1"/>
</dbReference>
<dbReference type="Pfam" id="PF00753">
    <property type="entry name" value="Lactamase_B"/>
    <property type="match status" value="2"/>
</dbReference>
<comment type="catalytic activity">
    <reaction evidence="6">
        <text>(3R)-atrochrysone 2-carbonyl-[ACP] + H2O = (3R)-atrochrysone 2-carboxylate + holo-[ACP] + H(+)</text>
        <dbReference type="Rhea" id="RHEA:64236"/>
        <dbReference type="Rhea" id="RHEA-COMP:9685"/>
        <dbReference type="Rhea" id="RHEA-COMP:20479"/>
        <dbReference type="ChEBI" id="CHEBI:15377"/>
        <dbReference type="ChEBI" id="CHEBI:15378"/>
        <dbReference type="ChEBI" id="CHEBI:64479"/>
        <dbReference type="ChEBI" id="CHEBI:234107"/>
        <dbReference type="ChEBI" id="CHEBI:234110"/>
    </reaction>
    <physiologicalReaction direction="left-to-right" evidence="6">
        <dbReference type="Rhea" id="RHEA:64237"/>
    </physiologicalReaction>
</comment>
<evidence type="ECO:0000259" key="7">
    <source>
        <dbReference type="SMART" id="SM00849"/>
    </source>
</evidence>
<evidence type="ECO:0000256" key="5">
    <source>
        <dbReference type="ARBA" id="ARBA00022833"/>
    </source>
</evidence>
<dbReference type="PANTHER" id="PTHR23131">
    <property type="entry name" value="ENDORIBONUCLEASE LACTB2"/>
    <property type="match status" value="1"/>
</dbReference>
<evidence type="ECO:0000256" key="2">
    <source>
        <dbReference type="ARBA" id="ARBA00006759"/>
    </source>
</evidence>
<name>A0A9Q9B8X1_9PEZI</name>
<dbReference type="PANTHER" id="PTHR23131:SF0">
    <property type="entry name" value="ENDORIBONUCLEASE LACTB2"/>
    <property type="match status" value="1"/>
</dbReference>
<sequence>MVEELPHIPDIERLSPRVIRILGGNPSKFTLQGTNTHLIGTGSKRLLLDTAEGKPVWKDSLAEILKSENATLSAVILTHWHPDHIGGIPQVQALQPNVEIYKNDPSSGQIGFEDGKIFSVEGATLRAFHSPGHTTDHMSFILEEENAMFTGDNVLGHGTAVFEDLASYMDSLERMQRQFKGRAYPSHGVVIEDGNAKIKEYIAHRKQRESEALELLGKKSPGGDEWWASMEMVKVIYAKYPEQYWGPAEGSLKQVLKKLEGDGKVRQRGEDGKWALAEKAAL</sequence>
<organism evidence="8 9">
    <name type="scientific">Septoria linicola</name>
    <dbReference type="NCBI Taxonomy" id="215465"/>
    <lineage>
        <taxon>Eukaryota</taxon>
        <taxon>Fungi</taxon>
        <taxon>Dikarya</taxon>
        <taxon>Ascomycota</taxon>
        <taxon>Pezizomycotina</taxon>
        <taxon>Dothideomycetes</taxon>
        <taxon>Dothideomycetidae</taxon>
        <taxon>Mycosphaerellales</taxon>
        <taxon>Mycosphaerellaceae</taxon>
        <taxon>Septoria</taxon>
    </lineage>
</organism>